<name>A0A067CH35_SAPPC</name>
<protein>
    <recommendedName>
        <fullName evidence="2">PH domain-containing protein</fullName>
    </recommendedName>
</protein>
<dbReference type="InterPro" id="IPR011993">
    <property type="entry name" value="PH-like_dom_sf"/>
</dbReference>
<dbReference type="Gene3D" id="2.30.29.30">
    <property type="entry name" value="Pleckstrin-homology domain (PH domain)/Phosphotyrosine-binding domain (PTB)"/>
    <property type="match status" value="1"/>
</dbReference>
<feature type="compositionally biased region" description="Acidic residues" evidence="1">
    <location>
        <begin position="228"/>
        <end position="261"/>
    </location>
</feature>
<dbReference type="Pfam" id="PF00169">
    <property type="entry name" value="PH"/>
    <property type="match status" value="1"/>
</dbReference>
<dbReference type="AlphaFoldDB" id="A0A067CH35"/>
<feature type="region of interest" description="Disordered" evidence="1">
    <location>
        <begin position="203"/>
        <end position="261"/>
    </location>
</feature>
<dbReference type="SMART" id="SM00233">
    <property type="entry name" value="PH"/>
    <property type="match status" value="1"/>
</dbReference>
<feature type="compositionally biased region" description="Basic residues" evidence="1">
    <location>
        <begin position="205"/>
        <end position="214"/>
    </location>
</feature>
<evidence type="ECO:0000256" key="1">
    <source>
        <dbReference type="SAM" id="MobiDB-lite"/>
    </source>
</evidence>
<evidence type="ECO:0000313" key="4">
    <source>
        <dbReference type="Proteomes" id="UP000030745"/>
    </source>
</evidence>
<dbReference type="EMBL" id="KK583204">
    <property type="protein sequence ID" value="KDO29798.1"/>
    <property type="molecule type" value="Genomic_DNA"/>
</dbReference>
<dbReference type="RefSeq" id="XP_012199441.1">
    <property type="nucleotide sequence ID" value="XM_012344051.1"/>
</dbReference>
<dbReference type="Proteomes" id="UP000030745">
    <property type="component" value="Unassembled WGS sequence"/>
</dbReference>
<feature type="domain" description="PH" evidence="2">
    <location>
        <begin position="38"/>
        <end position="130"/>
    </location>
</feature>
<accession>A0A067CH35</accession>
<keyword evidence="4" id="KW-1185">Reference proteome</keyword>
<dbReference type="VEuPathDB" id="FungiDB:SPRG_04912"/>
<evidence type="ECO:0000313" key="3">
    <source>
        <dbReference type="EMBL" id="KDO29798.1"/>
    </source>
</evidence>
<proteinExistence type="predicted"/>
<organism evidence="3 4">
    <name type="scientific">Saprolegnia parasitica (strain CBS 223.65)</name>
    <dbReference type="NCBI Taxonomy" id="695850"/>
    <lineage>
        <taxon>Eukaryota</taxon>
        <taxon>Sar</taxon>
        <taxon>Stramenopiles</taxon>
        <taxon>Oomycota</taxon>
        <taxon>Saprolegniomycetes</taxon>
        <taxon>Saprolegniales</taxon>
        <taxon>Saprolegniaceae</taxon>
        <taxon>Saprolegnia</taxon>
    </lineage>
</organism>
<dbReference type="SUPFAM" id="SSF50729">
    <property type="entry name" value="PH domain-like"/>
    <property type="match status" value="1"/>
</dbReference>
<gene>
    <name evidence="3" type="ORF">SPRG_04912</name>
</gene>
<dbReference type="KEGG" id="spar:SPRG_04912"/>
<dbReference type="GeneID" id="24127328"/>
<sequence>MSLLENVAAGFRKAASGQFDLHDMLTSSRSGNEAPSGPPDFSGYVRKQGSFVKNWKRRIMALHDDTLFYYVSERAMAKPRGVFRVTSVAYAPDLLHGLIADGTGTRRLKFTLADSDECDAWYETLSERLGRTGLQSLPSGGASSPGVWHKAMSEGCGAAAFRRLTLHAAANTNLQQVESAVAIVSPELGVAVKEAAPVLRQGQKLLRHHGKKTTKGASPQPRRNNKPEEEEAEVNPASDPDEAVAADNDAMSEDESISNLP</sequence>
<dbReference type="PROSITE" id="PS50003">
    <property type="entry name" value="PH_DOMAIN"/>
    <property type="match status" value="1"/>
</dbReference>
<dbReference type="OrthoDB" id="185175at2759"/>
<dbReference type="InterPro" id="IPR001849">
    <property type="entry name" value="PH_domain"/>
</dbReference>
<evidence type="ECO:0000259" key="2">
    <source>
        <dbReference type="PROSITE" id="PS50003"/>
    </source>
</evidence>
<reference evidence="3 4" key="1">
    <citation type="journal article" date="2013" name="PLoS Genet.">
        <title>Distinctive expansion of potential virulence genes in the genome of the oomycete fish pathogen Saprolegnia parasitica.</title>
        <authorList>
            <person name="Jiang R.H."/>
            <person name="de Bruijn I."/>
            <person name="Haas B.J."/>
            <person name="Belmonte R."/>
            <person name="Lobach L."/>
            <person name="Christie J."/>
            <person name="van den Ackerveken G."/>
            <person name="Bottin A."/>
            <person name="Bulone V."/>
            <person name="Diaz-Moreno S.M."/>
            <person name="Dumas B."/>
            <person name="Fan L."/>
            <person name="Gaulin E."/>
            <person name="Govers F."/>
            <person name="Grenville-Briggs L.J."/>
            <person name="Horner N.R."/>
            <person name="Levin J.Z."/>
            <person name="Mammella M."/>
            <person name="Meijer H.J."/>
            <person name="Morris P."/>
            <person name="Nusbaum C."/>
            <person name="Oome S."/>
            <person name="Phillips A.J."/>
            <person name="van Rooyen D."/>
            <person name="Rzeszutek E."/>
            <person name="Saraiva M."/>
            <person name="Secombes C.J."/>
            <person name="Seidl M.F."/>
            <person name="Snel B."/>
            <person name="Stassen J.H."/>
            <person name="Sykes S."/>
            <person name="Tripathy S."/>
            <person name="van den Berg H."/>
            <person name="Vega-Arreguin J.C."/>
            <person name="Wawra S."/>
            <person name="Young S.K."/>
            <person name="Zeng Q."/>
            <person name="Dieguez-Uribeondo J."/>
            <person name="Russ C."/>
            <person name="Tyler B.M."/>
            <person name="van West P."/>
        </authorList>
    </citation>
    <scope>NUCLEOTIDE SEQUENCE [LARGE SCALE GENOMIC DNA]</scope>
    <source>
        <strain evidence="3 4">CBS 223.65</strain>
    </source>
</reference>